<dbReference type="AlphaFoldDB" id="A0A3L6PGA9"/>
<evidence type="ECO:0000313" key="2">
    <source>
        <dbReference type="Proteomes" id="UP000275267"/>
    </source>
</evidence>
<sequence length="176" mass="20557">MNPFGERSSTHSTWPVILTMYNLPTWLCPKRKYLLLSVLIQGPKHPGIDIDVFHEPLMQEMETLWKEAINIFDCSARQTFNLRAIIFVTIHDYQALFVLSRQIKGRTGCTVCVDGTVLSFLEGSRKLVYLGYRRFLVEGHRYRSKKFYNIFDGRPELHSAPVQRDGHYVFNMVRTI</sequence>
<protein>
    <submittedName>
        <fullName evidence="1">TNP2-like protein</fullName>
    </submittedName>
</protein>
<reference evidence="2" key="1">
    <citation type="journal article" date="2019" name="Nat. Commun.">
        <title>The genome of broomcorn millet.</title>
        <authorList>
            <person name="Zou C."/>
            <person name="Miki D."/>
            <person name="Li D."/>
            <person name="Tang Q."/>
            <person name="Xiao L."/>
            <person name="Rajput S."/>
            <person name="Deng P."/>
            <person name="Jia W."/>
            <person name="Huang R."/>
            <person name="Zhang M."/>
            <person name="Sun Y."/>
            <person name="Hu J."/>
            <person name="Fu X."/>
            <person name="Schnable P.S."/>
            <person name="Li F."/>
            <person name="Zhang H."/>
            <person name="Feng B."/>
            <person name="Zhu X."/>
            <person name="Liu R."/>
            <person name="Schnable J.C."/>
            <person name="Zhu J.-K."/>
            <person name="Zhang H."/>
        </authorList>
    </citation>
    <scope>NUCLEOTIDE SEQUENCE [LARGE SCALE GENOMIC DNA]</scope>
</reference>
<dbReference type="Proteomes" id="UP000275267">
    <property type="component" value="Unassembled WGS sequence"/>
</dbReference>
<dbReference type="OrthoDB" id="618044at2759"/>
<proteinExistence type="predicted"/>
<gene>
    <name evidence="1" type="ORF">C2845_PM10G21360</name>
</gene>
<evidence type="ECO:0000313" key="1">
    <source>
        <dbReference type="EMBL" id="RLM55095.1"/>
    </source>
</evidence>
<organism evidence="1 2">
    <name type="scientific">Panicum miliaceum</name>
    <name type="common">Proso millet</name>
    <name type="synonym">Broomcorn millet</name>
    <dbReference type="NCBI Taxonomy" id="4540"/>
    <lineage>
        <taxon>Eukaryota</taxon>
        <taxon>Viridiplantae</taxon>
        <taxon>Streptophyta</taxon>
        <taxon>Embryophyta</taxon>
        <taxon>Tracheophyta</taxon>
        <taxon>Spermatophyta</taxon>
        <taxon>Magnoliopsida</taxon>
        <taxon>Liliopsida</taxon>
        <taxon>Poales</taxon>
        <taxon>Poaceae</taxon>
        <taxon>PACMAD clade</taxon>
        <taxon>Panicoideae</taxon>
        <taxon>Panicodae</taxon>
        <taxon>Paniceae</taxon>
        <taxon>Panicinae</taxon>
        <taxon>Panicum</taxon>
        <taxon>Panicum sect. Panicum</taxon>
    </lineage>
</organism>
<dbReference type="EMBL" id="PQIB02000018">
    <property type="protein sequence ID" value="RLM55095.1"/>
    <property type="molecule type" value="Genomic_DNA"/>
</dbReference>
<dbReference type="PANTHER" id="PTHR10775">
    <property type="entry name" value="OS08G0208400 PROTEIN"/>
    <property type="match status" value="1"/>
</dbReference>
<dbReference type="Pfam" id="PF02992">
    <property type="entry name" value="Transposase_21"/>
    <property type="match status" value="1"/>
</dbReference>
<keyword evidence="2" id="KW-1185">Reference proteome</keyword>
<comment type="caution">
    <text evidence="1">The sequence shown here is derived from an EMBL/GenBank/DDBJ whole genome shotgun (WGS) entry which is preliminary data.</text>
</comment>
<name>A0A3L6PGA9_PANMI</name>
<accession>A0A3L6PGA9</accession>
<dbReference type="InterPro" id="IPR004242">
    <property type="entry name" value="Transposase_21"/>
</dbReference>
<dbReference type="PANTHER" id="PTHR10775:SF185">
    <property type="entry name" value="OS08G0208400 PROTEIN"/>
    <property type="match status" value="1"/>
</dbReference>
<dbReference type="STRING" id="4540.A0A3L6PGA9"/>